<dbReference type="GO" id="GO:0019779">
    <property type="term" value="F:Atg8 activating enzyme activity"/>
    <property type="evidence" value="ECO:0007669"/>
    <property type="project" value="TreeGrafter"/>
</dbReference>
<comment type="caution">
    <text evidence="12">The sequence shown here is derived from an EMBL/GenBank/DDBJ whole genome shotgun (WGS) entry which is preliminary data.</text>
</comment>
<evidence type="ECO:0000256" key="2">
    <source>
        <dbReference type="ARBA" id="ARBA00017647"/>
    </source>
</evidence>
<dbReference type="GO" id="GO:0006995">
    <property type="term" value="P:cellular response to nitrogen starvation"/>
    <property type="evidence" value="ECO:0007669"/>
    <property type="project" value="TreeGrafter"/>
</dbReference>
<dbReference type="GO" id="GO:0000422">
    <property type="term" value="P:autophagy of mitochondrion"/>
    <property type="evidence" value="ECO:0007669"/>
    <property type="project" value="TreeGrafter"/>
</dbReference>
<dbReference type="PANTHER" id="PTHR10953:SF3">
    <property type="entry name" value="UBIQUITIN-LIKE MODIFIER-ACTIVATING ENZYME ATG7"/>
    <property type="match status" value="1"/>
</dbReference>
<dbReference type="Gene3D" id="3.40.140.70">
    <property type="entry name" value="Ubiquitin-like modifier-activating enzyme ATG7 N-terminal domain"/>
    <property type="match status" value="1"/>
</dbReference>
<dbReference type="InterPro" id="IPR042522">
    <property type="entry name" value="Atg7_N_1"/>
</dbReference>
<keyword evidence="13" id="KW-1185">Reference proteome</keyword>
<comment type="similarity">
    <text evidence="1">Belongs to the ATG7 family.</text>
</comment>
<dbReference type="Pfam" id="PF00899">
    <property type="entry name" value="ThiF"/>
    <property type="match status" value="2"/>
</dbReference>
<evidence type="ECO:0000313" key="13">
    <source>
        <dbReference type="Proteomes" id="UP001231189"/>
    </source>
</evidence>
<dbReference type="InterPro" id="IPR000594">
    <property type="entry name" value="ThiF_NAD_FAD-bd"/>
</dbReference>
<dbReference type="EMBL" id="JAUUTY010000003">
    <property type="protein sequence ID" value="KAK1665625.1"/>
    <property type="molecule type" value="Genomic_DNA"/>
</dbReference>
<dbReference type="InterPro" id="IPR032197">
    <property type="entry name" value="Atg7_N"/>
</dbReference>
<proteinExistence type="inferred from homology"/>
<dbReference type="PANTHER" id="PTHR10953">
    <property type="entry name" value="UBIQUITIN-ACTIVATING ENZYME E1"/>
    <property type="match status" value="1"/>
</dbReference>
<dbReference type="FunFam" id="3.40.50.720:FF:000243">
    <property type="entry name" value="Ubiquitin-like modifier-activating enzyme ATG7"/>
    <property type="match status" value="2"/>
</dbReference>
<dbReference type="InterPro" id="IPR035985">
    <property type="entry name" value="Ubiquitin-activating_enz"/>
</dbReference>
<dbReference type="Pfam" id="PF16420">
    <property type="entry name" value="ATG7_N"/>
    <property type="match status" value="1"/>
</dbReference>
<sequence length="1024" mass="112854">MAAKPAVRPRPLKVEAIKCHFDRREFGNALRTLKLDVLGTDDSPVPITGYYAPCTHPKVPGLLRLRGASLVPSSVNSFGPRDNCPVPGTLINTNNMLGFQNLDLVSLLREEGKKILHDVLSGKIEEHPSLLLRFLVISFADLKNWKVYYDVAFPSVFDCKMTLLSLHSASQVLSQEEATSLSKSMEEWRGSNETTVHPFFWVDISSDSSVVVRQLKDWNDRQGDSQKLLFGFYDNGCHQDYPGWALRNYIAFLSLRWKIEKVQFLCYRETRRGRLDIENSLIGEASFAAPHGWDGSDYVPEVIGWEGETPGDGRKEMKMKSIDLTPLRQESQVDEQQLMHLKLMGWRHFPVNLDKLRGTRCLVLGAGALGCEVSRLLMTWGVRKLTVVDGGCVAMPDLVKQSLYVEKDCGVPRATAIVPHLKERCPAVEVEGIPMEIPVPGNPVSPSVLEDCRRLQTLVAKSNVVFLLTDTWESRWFPTLLCANENKIAITAAIGYDSYLVMRHGARPGERSGDMDDVVAHIENLSPGDALCHQLLGCCFCNEKTSLFNSVSNETLALPGLTSIASGKAVELFARMLHHPEGIHAPGDIVGMDTDHQLGLLPHQMQGLLPKCILSTVIGNSSNDCIACSDVVLSEYRRERLDFVMKAINETTYLKDLTGISNRLINSDTCLNLPASLPVNSGKLSSVKCLILGAGTLGCDVARILMDYGVRNLTVVDSGRVVASNLARQSLYTFNDLNAPKATAMVKHLKERCLSVDVEEKTMEIPMPGHSVSSDKEADLRNDCEELEKLVASHDAVFLLTDTRESRWLPTLLCANENKIAITAALGYDSYLAMRHGAGPGTNSEGSNVVPATTMSAEDVIGRKRLGCYFCNDVIAPVDSVSNRTLDQQCTVTRPGLAPIASGHASDLFARMLNHPDGIHAPADTAGTTSELPFGLLPHQIRGSLSSYNILTLLGYSSSSCIACSDVVLSEYRRRGMDFVMQVINEPTYLEDITGLTELMKSADYSRVEWVDDVDDDDEFAEIC</sequence>
<dbReference type="InterPro" id="IPR042523">
    <property type="entry name" value="Atg7_N_2"/>
</dbReference>
<dbReference type="GO" id="GO:0015031">
    <property type="term" value="P:protein transport"/>
    <property type="evidence" value="ECO:0007669"/>
    <property type="project" value="UniProtKB-KW"/>
</dbReference>
<dbReference type="GO" id="GO:0000045">
    <property type="term" value="P:autophagosome assembly"/>
    <property type="evidence" value="ECO:0007669"/>
    <property type="project" value="TreeGrafter"/>
</dbReference>
<feature type="domain" description="THIF-type NAD/FAD binding fold" evidence="10">
    <location>
        <begin position="683"/>
        <end position="916"/>
    </location>
</feature>
<protein>
    <recommendedName>
        <fullName evidence="2">Ubiquitin-like modifier-activating enzyme ATG7</fullName>
    </recommendedName>
    <alternativeName>
        <fullName evidence="7 9">ATG12-activating enzyme E1 ATG7</fullName>
    </alternativeName>
    <alternativeName>
        <fullName evidence="8">Autophagy-related protein 7</fullName>
    </alternativeName>
    <alternativeName>
        <fullName evidence="3">Ubiquitin-like modifier-activating enzyme atg7</fullName>
    </alternativeName>
</protein>
<dbReference type="GO" id="GO:0034727">
    <property type="term" value="P:piecemeal microautophagy of the nucleus"/>
    <property type="evidence" value="ECO:0007669"/>
    <property type="project" value="TreeGrafter"/>
</dbReference>
<evidence type="ECO:0000256" key="4">
    <source>
        <dbReference type="ARBA" id="ARBA00022448"/>
    </source>
</evidence>
<evidence type="ECO:0000259" key="11">
    <source>
        <dbReference type="Pfam" id="PF16420"/>
    </source>
</evidence>
<dbReference type="FunFam" id="3.40.140.100:FF:000002">
    <property type="entry name" value="Ubiquitin-like modifier-activating enzyme atg7"/>
    <property type="match status" value="1"/>
</dbReference>
<dbReference type="GO" id="GO:0032446">
    <property type="term" value="P:protein modification by small protein conjugation"/>
    <property type="evidence" value="ECO:0007669"/>
    <property type="project" value="TreeGrafter"/>
</dbReference>
<feature type="domain" description="Ubiquitin-like modifier-activating enzyme Atg7 N-terminal" evidence="11">
    <location>
        <begin position="26"/>
        <end position="325"/>
    </location>
</feature>
<dbReference type="GO" id="GO:0019778">
    <property type="term" value="F:Atg12 activating enzyme activity"/>
    <property type="evidence" value="ECO:0007669"/>
    <property type="project" value="TreeGrafter"/>
</dbReference>
<dbReference type="Gene3D" id="3.40.50.720">
    <property type="entry name" value="NAD(P)-binding Rossmann-like Domain"/>
    <property type="match status" value="2"/>
</dbReference>
<dbReference type="SUPFAM" id="SSF69572">
    <property type="entry name" value="Activating enzymes of the ubiquitin-like proteins"/>
    <property type="match status" value="2"/>
</dbReference>
<evidence type="ECO:0000256" key="8">
    <source>
        <dbReference type="ARBA" id="ARBA00030242"/>
    </source>
</evidence>
<keyword evidence="6" id="KW-0072">Autophagy</keyword>
<evidence type="ECO:0000259" key="10">
    <source>
        <dbReference type="Pfam" id="PF00899"/>
    </source>
</evidence>
<accession>A0AAD8SXV4</accession>
<dbReference type="FunFam" id="3.40.140.70:FF:000001">
    <property type="entry name" value="Ubiquitin-like modifier-activating enzyme atg7"/>
    <property type="match status" value="1"/>
</dbReference>
<organism evidence="12 13">
    <name type="scientific">Lolium multiflorum</name>
    <name type="common">Italian ryegrass</name>
    <name type="synonym">Lolium perenne subsp. multiflorum</name>
    <dbReference type="NCBI Taxonomy" id="4521"/>
    <lineage>
        <taxon>Eukaryota</taxon>
        <taxon>Viridiplantae</taxon>
        <taxon>Streptophyta</taxon>
        <taxon>Embryophyta</taxon>
        <taxon>Tracheophyta</taxon>
        <taxon>Spermatophyta</taxon>
        <taxon>Magnoliopsida</taxon>
        <taxon>Liliopsida</taxon>
        <taxon>Poales</taxon>
        <taxon>Poaceae</taxon>
        <taxon>BOP clade</taxon>
        <taxon>Pooideae</taxon>
        <taxon>Poodae</taxon>
        <taxon>Poeae</taxon>
        <taxon>Poeae Chloroplast Group 2 (Poeae type)</taxon>
        <taxon>Loliodinae</taxon>
        <taxon>Loliinae</taxon>
        <taxon>Lolium</taxon>
    </lineage>
</organism>
<dbReference type="InterPro" id="IPR045886">
    <property type="entry name" value="ThiF/MoeB/HesA"/>
</dbReference>
<name>A0AAD8SXV4_LOLMU</name>
<evidence type="ECO:0000256" key="1">
    <source>
        <dbReference type="ARBA" id="ARBA00010931"/>
    </source>
</evidence>
<feature type="domain" description="THIF-type NAD/FAD binding fold" evidence="10">
    <location>
        <begin position="352"/>
        <end position="581"/>
    </location>
</feature>
<gene>
    <name evidence="12" type="ORF">QYE76_053784</name>
</gene>
<keyword evidence="4" id="KW-0813">Transport</keyword>
<dbReference type="GO" id="GO:0000407">
    <property type="term" value="C:phagophore assembly site"/>
    <property type="evidence" value="ECO:0007669"/>
    <property type="project" value="TreeGrafter"/>
</dbReference>
<dbReference type="CDD" id="cd01486">
    <property type="entry name" value="Apg7"/>
    <property type="match status" value="1"/>
</dbReference>
<evidence type="ECO:0000256" key="7">
    <source>
        <dbReference type="ARBA" id="ARBA00029897"/>
    </source>
</evidence>
<reference evidence="12" key="1">
    <citation type="submission" date="2023-07" db="EMBL/GenBank/DDBJ databases">
        <title>A chromosome-level genome assembly of Lolium multiflorum.</title>
        <authorList>
            <person name="Chen Y."/>
            <person name="Copetti D."/>
            <person name="Kolliker R."/>
            <person name="Studer B."/>
        </authorList>
    </citation>
    <scope>NUCLEOTIDE SEQUENCE</scope>
    <source>
        <strain evidence="12">02402/16</strain>
        <tissue evidence="12">Leaf</tissue>
    </source>
</reference>
<keyword evidence="5" id="KW-0653">Protein transport</keyword>
<dbReference type="Proteomes" id="UP001231189">
    <property type="component" value="Unassembled WGS sequence"/>
</dbReference>
<evidence type="ECO:0000256" key="6">
    <source>
        <dbReference type="ARBA" id="ARBA00023006"/>
    </source>
</evidence>
<evidence type="ECO:0000256" key="3">
    <source>
        <dbReference type="ARBA" id="ARBA00018730"/>
    </source>
</evidence>
<dbReference type="Gene3D" id="3.40.140.100">
    <property type="entry name" value="Ubiquitin-like modifier-activating enzyme ATG7 C-terminal domain"/>
    <property type="match status" value="1"/>
</dbReference>
<evidence type="ECO:0000256" key="5">
    <source>
        <dbReference type="ARBA" id="ARBA00022927"/>
    </source>
</evidence>
<dbReference type="AlphaFoldDB" id="A0AAD8SXV4"/>
<evidence type="ECO:0000313" key="12">
    <source>
        <dbReference type="EMBL" id="KAK1665625.1"/>
    </source>
</evidence>
<evidence type="ECO:0000256" key="9">
    <source>
        <dbReference type="ARBA" id="ARBA00032823"/>
    </source>
</evidence>